<evidence type="ECO:0000256" key="2">
    <source>
        <dbReference type="ARBA" id="ARBA00013275"/>
    </source>
</evidence>
<dbReference type="PANTHER" id="PTHR24095">
    <property type="entry name" value="ACETYL-COENZYME A SYNTHETASE"/>
    <property type="match status" value="1"/>
</dbReference>
<dbReference type="Gene3D" id="3.40.50.12780">
    <property type="entry name" value="N-terminal domain of ligase-like"/>
    <property type="match status" value="1"/>
</dbReference>
<evidence type="ECO:0000259" key="9">
    <source>
        <dbReference type="Pfam" id="PF00501"/>
    </source>
</evidence>
<comment type="similarity">
    <text evidence="1">Belongs to the ATP-dependent AMP-binding enzyme family.</text>
</comment>
<feature type="transmembrane region" description="Helical" evidence="8">
    <location>
        <begin position="164"/>
        <end position="186"/>
    </location>
</feature>
<dbReference type="Proteomes" id="UP000028878">
    <property type="component" value="Unassembled WGS sequence"/>
</dbReference>
<name>A0A1L1PJ20_HYDIT</name>
<dbReference type="GO" id="GO:0003987">
    <property type="term" value="F:acetate-CoA ligase activity"/>
    <property type="evidence" value="ECO:0007669"/>
    <property type="project" value="UniProtKB-EC"/>
</dbReference>
<dbReference type="InterPro" id="IPR020845">
    <property type="entry name" value="AMP-binding_CS"/>
</dbReference>
<dbReference type="InterPro" id="IPR025110">
    <property type="entry name" value="AMP-bd_C"/>
</dbReference>
<dbReference type="EC" id="6.2.1.1" evidence="2"/>
<keyword evidence="5" id="KW-0067">ATP-binding</keyword>
<feature type="domain" description="AMP-dependent synthetase/ligase" evidence="9">
    <location>
        <begin position="109"/>
        <end position="488"/>
    </location>
</feature>
<keyword evidence="8" id="KW-1133">Transmembrane helix</keyword>
<evidence type="ECO:0000256" key="3">
    <source>
        <dbReference type="ARBA" id="ARBA00022598"/>
    </source>
</evidence>
<organism evidence="12 13">
    <name type="scientific">Hydrogenophaga intermedia</name>
    <dbReference type="NCBI Taxonomy" id="65786"/>
    <lineage>
        <taxon>Bacteria</taxon>
        <taxon>Pseudomonadati</taxon>
        <taxon>Pseudomonadota</taxon>
        <taxon>Betaproteobacteria</taxon>
        <taxon>Burkholderiales</taxon>
        <taxon>Comamonadaceae</taxon>
        <taxon>Hydrogenophaga</taxon>
    </lineage>
</organism>
<proteinExistence type="inferred from homology"/>
<dbReference type="InterPro" id="IPR045851">
    <property type="entry name" value="AMP-bd_C_sf"/>
</dbReference>
<keyword evidence="3 12" id="KW-0436">Ligase</keyword>
<evidence type="ECO:0000259" key="11">
    <source>
        <dbReference type="Pfam" id="PF16177"/>
    </source>
</evidence>
<keyword evidence="8" id="KW-0812">Transmembrane</keyword>
<dbReference type="Gene3D" id="3.30.300.30">
    <property type="match status" value="1"/>
</dbReference>
<reference evidence="13" key="2">
    <citation type="submission" date="2014-11" db="EMBL/GenBank/DDBJ databases">
        <title>Draft genome sequence of Hydrogenophaga intermedia S1.</title>
        <authorList>
            <person name="Gan H.M."/>
            <person name="Chew T.H."/>
            <person name="Stolz A."/>
        </authorList>
    </citation>
    <scope>NUCLEOTIDE SEQUENCE [LARGE SCALE GENOMIC DNA]</scope>
    <source>
        <strain evidence="13">S1</strain>
    </source>
</reference>
<sequence>MKRSNTKATSTASEAIAWRPDSATRSSARVQQLCDRLGVADYTQLHRLSLDEGFRFHMEAMRHLDFEWYEPPKALMSADADPRLPSWFPGGWLNWVHNALKHGERVESAQRPALICVSEGGVEQTTSYEALRHEVRSKAAGLADEGIGRGDTVGLMLPMGKDAVVAFLALSAVGAIAVPLFTGYGVDAIVARLDACGAKALICTTAMARRGQRIDLRERVSDAARRLPSLRLVLLAASDEPLQLQHLSERRWETLGQGLLPRAPETMQPNDPFMVVYTSGTTGRPKGAVHTHGGFPVKIVEDCAYHFDLHAGERWLWPSDVGWIVAPITIVGALCLGATLVCYDGAPDHPDWSRLSETVSRHGVTHFGASPTLLRGMAEHAGHSLKPSRDTLRILISAGEVLPEETFQWYFKDYGQGRCPVINYTGGTEVSGAILGNVITRPIKASGFNAPSLAVDVAAFDAGGHACIGAVGELVVRRPFIGMTRGFWREERRYFESYWERFPGVWAHGDLLLTDTDGHHFIKGRSDDTLKIAGKRVGPAEVEALAHVRGVREVAAVGVDDPHKGQRLVLVAIADEGVSADLDTIGHSMSLAVQTGLGKPFSPARIHWVAELPRTRNGKVLRRLIRSALEGKAIGDTSALDNPHALKSLTALSPPSPTPAAASAA</sequence>
<protein>
    <recommendedName>
        <fullName evidence="2">acetate--CoA ligase</fullName>
        <ecNumber evidence="2">6.2.1.1</ecNumber>
    </recommendedName>
</protein>
<reference evidence="13" key="1">
    <citation type="submission" date="2014-02" db="EMBL/GenBank/DDBJ databases">
        <authorList>
            <person name="Gan H."/>
        </authorList>
    </citation>
    <scope>NUCLEOTIDE SEQUENCE [LARGE SCALE GENOMIC DNA]</scope>
    <source>
        <strain evidence="13">S1</strain>
    </source>
</reference>
<dbReference type="PROSITE" id="PS00455">
    <property type="entry name" value="AMP_BINDING"/>
    <property type="match status" value="1"/>
</dbReference>
<evidence type="ECO:0000313" key="12">
    <source>
        <dbReference type="EMBL" id="CDN87943.1"/>
    </source>
</evidence>
<feature type="domain" description="AMP-binding enzyme C-terminal" evidence="10">
    <location>
        <begin position="543"/>
        <end position="619"/>
    </location>
</feature>
<dbReference type="GO" id="GO:0006085">
    <property type="term" value="P:acetyl-CoA biosynthetic process"/>
    <property type="evidence" value="ECO:0007669"/>
    <property type="project" value="TreeGrafter"/>
</dbReference>
<keyword evidence="8" id="KW-0472">Membrane</keyword>
<evidence type="ECO:0000256" key="4">
    <source>
        <dbReference type="ARBA" id="ARBA00022741"/>
    </source>
</evidence>
<evidence type="ECO:0000259" key="10">
    <source>
        <dbReference type="Pfam" id="PF13193"/>
    </source>
</evidence>
<keyword evidence="6" id="KW-0007">Acetylation</keyword>
<evidence type="ECO:0000313" key="13">
    <source>
        <dbReference type="Proteomes" id="UP000028878"/>
    </source>
</evidence>
<evidence type="ECO:0000256" key="6">
    <source>
        <dbReference type="ARBA" id="ARBA00022990"/>
    </source>
</evidence>
<keyword evidence="4" id="KW-0547">Nucleotide-binding</keyword>
<dbReference type="RefSeq" id="WP_009515208.1">
    <property type="nucleotide sequence ID" value="NZ_VCPF01000005.1"/>
</dbReference>
<evidence type="ECO:0000256" key="7">
    <source>
        <dbReference type="SAM" id="MobiDB-lite"/>
    </source>
</evidence>
<evidence type="ECO:0000256" key="5">
    <source>
        <dbReference type="ARBA" id="ARBA00022840"/>
    </source>
</evidence>
<evidence type="ECO:0000256" key="1">
    <source>
        <dbReference type="ARBA" id="ARBA00006432"/>
    </source>
</evidence>
<dbReference type="PANTHER" id="PTHR24095:SF14">
    <property type="entry name" value="ACETYL-COENZYME A SYNTHETASE 1"/>
    <property type="match status" value="1"/>
</dbReference>
<dbReference type="SUPFAM" id="SSF56801">
    <property type="entry name" value="Acetyl-CoA synthetase-like"/>
    <property type="match status" value="1"/>
</dbReference>
<dbReference type="AlphaFoldDB" id="A0A1L1PJ20"/>
<gene>
    <name evidence="12" type="ORF">BN948_02371</name>
</gene>
<feature type="region of interest" description="Disordered" evidence="7">
    <location>
        <begin position="1"/>
        <end position="21"/>
    </location>
</feature>
<dbReference type="EMBL" id="CCAE010000017">
    <property type="protein sequence ID" value="CDN87943.1"/>
    <property type="molecule type" value="Genomic_DNA"/>
</dbReference>
<dbReference type="Pfam" id="PF13193">
    <property type="entry name" value="AMP-binding_C"/>
    <property type="match status" value="1"/>
</dbReference>
<evidence type="ECO:0000256" key="8">
    <source>
        <dbReference type="SAM" id="Phobius"/>
    </source>
</evidence>
<feature type="domain" description="Acetyl-coenzyme A synthetase N-terminal" evidence="11">
    <location>
        <begin position="42"/>
        <end position="99"/>
    </location>
</feature>
<dbReference type="InterPro" id="IPR000873">
    <property type="entry name" value="AMP-dep_synth/lig_dom"/>
</dbReference>
<dbReference type="Pfam" id="PF00501">
    <property type="entry name" value="AMP-binding"/>
    <property type="match status" value="1"/>
</dbReference>
<feature type="compositionally biased region" description="Polar residues" evidence="7">
    <location>
        <begin position="1"/>
        <end position="13"/>
    </location>
</feature>
<keyword evidence="13" id="KW-1185">Reference proteome</keyword>
<accession>A0A1L1PJ20</accession>
<dbReference type="InterPro" id="IPR042099">
    <property type="entry name" value="ANL_N_sf"/>
</dbReference>
<dbReference type="GO" id="GO:0005524">
    <property type="term" value="F:ATP binding"/>
    <property type="evidence" value="ECO:0007669"/>
    <property type="project" value="UniProtKB-KW"/>
</dbReference>
<dbReference type="Pfam" id="PF16177">
    <property type="entry name" value="ACAS_N"/>
    <property type="match status" value="1"/>
</dbReference>
<dbReference type="InterPro" id="IPR032387">
    <property type="entry name" value="ACAS_N"/>
</dbReference>